<feature type="region of interest" description="Disordered" evidence="1">
    <location>
        <begin position="789"/>
        <end position="832"/>
    </location>
</feature>
<evidence type="ECO:0008006" key="3">
    <source>
        <dbReference type="Google" id="ProtNLM"/>
    </source>
</evidence>
<dbReference type="InterPro" id="IPR055274">
    <property type="entry name" value="SWO1"/>
</dbReference>
<accession>A0A317Y3F6</accession>
<feature type="region of interest" description="Disordered" evidence="1">
    <location>
        <begin position="736"/>
        <end position="776"/>
    </location>
</feature>
<sequence length="904" mass="96097">MDHDDTDFQSQNFQLAGEGSNKFPSGLRPFALPKLDIEDQLQGHLRFDNLIDTEAFFSVQGHGNSWIEVLSTGSSVVDFSSSAAESCSISKTNNVWSEATSTESVEMLLKSVGENETTGDMDNNAHLKLSGMDSQIDQSSVHPKSSNSLPDSTVVPTEEDQSLSTHSRMTDDLDRSQISHSIMTADLSNTESQLEHFRPFLMDKKAEQAVDSVGEKCIAGEKLSSSNNTPGSYPAIDNYFGAGHDDRSLDKLNIPSTGVDSKNLNNEPFPELAPLQNIYTDSYHFKEDTTESEAGVTPQDSKFRHINENKVEGGLQELQSLSCAGQSLGAVNLSSQASNETLLSESSDGLLEAITNPVKMLHRSDDTCNKVNSTPQPSFSAVQHGTEGLENSVHRSNEFVVKEFSIGSNSLLSHEPEADPKFFNPHPISSLSPKSKISDATCVPEETKNVGSNSINTCCTGDESKHVVLENRQYSVDNLKSGDMGEKMSGEEIPAVSGNIDQMIENGHEEKAANATGVSSVDSPALLAEKDLNMSTVNTEEPFKEGVKSALGDQHNGISSGSGQGGESPAVPMDSKIAVYSGTVSATEKEKFKEQPNSLGCLTTGETQDKSGNHPHAHSLKCQTERSSILADSMDPTTASTLGGKVAVKIVKTPLNASDDLNAHMQDIVLNQGTDCSSGTVPSQGNEGSSLLEPGNGDGICTGVTCGSPSVISCAESCPQEGGHGSTALLHHTLCGQSEDPEDHGASVDGIQSPKQCNTRNIESAPGSQETSAAGGDRSFSFEMATENTQAGGSLKDTSDDSKKISTVESGKEQLSERKVTESSGGGLSDNCNIDDIIKGRSSPPRQHPIPECSDLVNFPFTDPQHLQLRAQIFVYGALIQGTPPGEAYMVAAFGEPGLSDFTV</sequence>
<dbReference type="EMBL" id="NCVQ01000001">
    <property type="protein sequence ID" value="PWZ52224.1"/>
    <property type="molecule type" value="Genomic_DNA"/>
</dbReference>
<dbReference type="AlphaFoldDB" id="A0A317Y3F6"/>
<feature type="region of interest" description="Disordered" evidence="1">
    <location>
        <begin position="133"/>
        <end position="171"/>
    </location>
</feature>
<dbReference type="PANTHER" id="PTHR48429:SF1">
    <property type="entry name" value="AGENET DOMAIN-CONTAINING PROTEIN"/>
    <property type="match status" value="1"/>
</dbReference>
<feature type="region of interest" description="Disordered" evidence="1">
    <location>
        <begin position="552"/>
        <end position="572"/>
    </location>
</feature>
<feature type="compositionally biased region" description="Polar residues" evidence="1">
    <location>
        <begin position="133"/>
        <end position="155"/>
    </location>
</feature>
<dbReference type="Proteomes" id="UP000251960">
    <property type="component" value="Chromosome 1"/>
</dbReference>
<feature type="compositionally biased region" description="Polar residues" evidence="1">
    <location>
        <begin position="595"/>
        <end position="606"/>
    </location>
</feature>
<feature type="compositionally biased region" description="Basic and acidic residues" evidence="1">
    <location>
        <begin position="797"/>
        <end position="821"/>
    </location>
</feature>
<dbReference type="PANTHER" id="PTHR48429">
    <property type="entry name" value="AGENET DOMAIN-CONTAINING PROTEIN"/>
    <property type="match status" value="1"/>
</dbReference>
<feature type="region of interest" description="Disordered" evidence="1">
    <location>
        <begin position="1"/>
        <end position="21"/>
    </location>
</feature>
<evidence type="ECO:0000256" key="1">
    <source>
        <dbReference type="SAM" id="MobiDB-lite"/>
    </source>
</evidence>
<gene>
    <name evidence="2" type="ORF">Zm00014a_032973</name>
</gene>
<feature type="compositionally biased region" description="Polar residues" evidence="1">
    <location>
        <begin position="753"/>
        <end position="772"/>
    </location>
</feature>
<name>A0A317Y3F6_MAIZE</name>
<proteinExistence type="predicted"/>
<evidence type="ECO:0000313" key="2">
    <source>
        <dbReference type="EMBL" id="PWZ52224.1"/>
    </source>
</evidence>
<protein>
    <recommendedName>
        <fullName evidence="3">G2484-1 protein</fullName>
    </recommendedName>
</protein>
<comment type="caution">
    <text evidence="2">The sequence shown here is derived from an EMBL/GenBank/DDBJ whole genome shotgun (WGS) entry which is preliminary data.</text>
</comment>
<reference evidence="2" key="1">
    <citation type="journal article" date="2018" name="Nat. Genet.">
        <title>Extensive intraspecific gene order and gene structural variations between Mo17 and other maize genomes.</title>
        <authorList>
            <person name="Sun S."/>
            <person name="Zhou Y."/>
            <person name="Chen J."/>
            <person name="Shi J."/>
            <person name="Zhao H."/>
            <person name="Zhao H."/>
            <person name="Song W."/>
            <person name="Zhang M."/>
            <person name="Cui Y."/>
            <person name="Dong X."/>
            <person name="Liu H."/>
            <person name="Ma X."/>
            <person name="Jiao Y."/>
            <person name="Wang B."/>
            <person name="Wei X."/>
            <person name="Stein J.C."/>
            <person name="Glaubitz J.C."/>
            <person name="Lu F."/>
            <person name="Yu G."/>
            <person name="Liang C."/>
            <person name="Fengler K."/>
            <person name="Li B."/>
            <person name="Rafalski A."/>
            <person name="Schnable P.S."/>
            <person name="Ware D.H."/>
            <person name="Buckler E.S."/>
            <person name="Lai J."/>
        </authorList>
    </citation>
    <scope>NUCLEOTIDE SEQUENCE [LARGE SCALE GENOMIC DNA]</scope>
    <source>
        <tissue evidence="2">Seedling</tissue>
    </source>
</reference>
<organism evidence="2">
    <name type="scientific">Zea mays</name>
    <name type="common">Maize</name>
    <dbReference type="NCBI Taxonomy" id="4577"/>
    <lineage>
        <taxon>Eukaryota</taxon>
        <taxon>Viridiplantae</taxon>
        <taxon>Streptophyta</taxon>
        <taxon>Embryophyta</taxon>
        <taxon>Tracheophyta</taxon>
        <taxon>Spermatophyta</taxon>
        <taxon>Magnoliopsida</taxon>
        <taxon>Liliopsida</taxon>
        <taxon>Poales</taxon>
        <taxon>Poaceae</taxon>
        <taxon>PACMAD clade</taxon>
        <taxon>Panicoideae</taxon>
        <taxon>Andropogonodae</taxon>
        <taxon>Andropogoneae</taxon>
        <taxon>Tripsacinae</taxon>
        <taxon>Zea</taxon>
    </lineage>
</organism>
<feature type="region of interest" description="Disordered" evidence="1">
    <location>
        <begin position="588"/>
        <end position="624"/>
    </location>
</feature>